<comment type="caution">
    <text evidence="3">The sequence shown here is derived from an EMBL/GenBank/DDBJ whole genome shotgun (WGS) entry which is preliminary data.</text>
</comment>
<feature type="region of interest" description="Disordered" evidence="1">
    <location>
        <begin position="57"/>
        <end position="91"/>
    </location>
</feature>
<keyword evidence="2" id="KW-1133">Transmembrane helix</keyword>
<feature type="transmembrane region" description="Helical" evidence="2">
    <location>
        <begin position="99"/>
        <end position="121"/>
    </location>
</feature>
<dbReference type="AlphaFoldDB" id="A0A9D3PZU4"/>
<protein>
    <submittedName>
        <fullName evidence="3">Uncharacterized protein</fullName>
    </submittedName>
</protein>
<gene>
    <name evidence="3" type="ORF">MATL_G00126130</name>
</gene>
<feature type="region of interest" description="Disordered" evidence="1">
    <location>
        <begin position="12"/>
        <end position="37"/>
    </location>
</feature>
<sequence length="126" mass="14374">MSITWKEMAEKQDWMGMPTKHKEAMKMDSPPSSSSQPSAWWHWQLWRLQPFSWSGATGKLDSKGSTLSPLSSHRKGPSNHQQTSPTHGRSTRERVYGPLLYWCLLINVWATLALSVCALMTCRILD</sequence>
<keyword evidence="4" id="KW-1185">Reference proteome</keyword>
<dbReference type="EMBL" id="JAFDVH010000010">
    <property type="protein sequence ID" value="KAG7469171.1"/>
    <property type="molecule type" value="Genomic_DNA"/>
</dbReference>
<evidence type="ECO:0000256" key="2">
    <source>
        <dbReference type="SAM" id="Phobius"/>
    </source>
</evidence>
<accession>A0A9D3PZU4</accession>
<keyword evidence="2" id="KW-0812">Transmembrane</keyword>
<organism evidence="3 4">
    <name type="scientific">Megalops atlanticus</name>
    <name type="common">Tarpon</name>
    <name type="synonym">Clupea gigantea</name>
    <dbReference type="NCBI Taxonomy" id="7932"/>
    <lineage>
        <taxon>Eukaryota</taxon>
        <taxon>Metazoa</taxon>
        <taxon>Chordata</taxon>
        <taxon>Craniata</taxon>
        <taxon>Vertebrata</taxon>
        <taxon>Euteleostomi</taxon>
        <taxon>Actinopterygii</taxon>
        <taxon>Neopterygii</taxon>
        <taxon>Teleostei</taxon>
        <taxon>Elopiformes</taxon>
        <taxon>Megalopidae</taxon>
        <taxon>Megalops</taxon>
    </lineage>
</organism>
<dbReference type="Proteomes" id="UP001046870">
    <property type="component" value="Chromosome 10"/>
</dbReference>
<evidence type="ECO:0000313" key="4">
    <source>
        <dbReference type="Proteomes" id="UP001046870"/>
    </source>
</evidence>
<name>A0A9D3PZU4_MEGAT</name>
<proteinExistence type="predicted"/>
<evidence type="ECO:0000313" key="3">
    <source>
        <dbReference type="EMBL" id="KAG7469171.1"/>
    </source>
</evidence>
<reference evidence="3" key="1">
    <citation type="submission" date="2021-01" db="EMBL/GenBank/DDBJ databases">
        <authorList>
            <person name="Zahm M."/>
            <person name="Roques C."/>
            <person name="Cabau C."/>
            <person name="Klopp C."/>
            <person name="Donnadieu C."/>
            <person name="Jouanno E."/>
            <person name="Lampietro C."/>
            <person name="Louis A."/>
            <person name="Herpin A."/>
            <person name="Echchiki A."/>
            <person name="Berthelot C."/>
            <person name="Parey E."/>
            <person name="Roest-Crollius H."/>
            <person name="Braasch I."/>
            <person name="Postlethwait J."/>
            <person name="Bobe J."/>
            <person name="Montfort J."/>
            <person name="Bouchez O."/>
            <person name="Begum T."/>
            <person name="Mejri S."/>
            <person name="Adams A."/>
            <person name="Chen W.-J."/>
            <person name="Guiguen Y."/>
        </authorList>
    </citation>
    <scope>NUCLEOTIDE SEQUENCE</scope>
    <source>
        <strain evidence="3">YG-15Mar2019-1</strain>
        <tissue evidence="3">Brain</tissue>
    </source>
</reference>
<keyword evidence="2" id="KW-0472">Membrane</keyword>
<feature type="compositionally biased region" description="Polar residues" evidence="1">
    <location>
        <begin position="78"/>
        <end position="88"/>
    </location>
</feature>
<evidence type="ECO:0000256" key="1">
    <source>
        <dbReference type="SAM" id="MobiDB-lite"/>
    </source>
</evidence>